<evidence type="ECO:0000256" key="5">
    <source>
        <dbReference type="ARBA" id="ARBA00023136"/>
    </source>
</evidence>
<accession>A0A4Q7NVJ9</accession>
<dbReference type="Proteomes" id="UP000293638">
    <property type="component" value="Unassembled WGS sequence"/>
</dbReference>
<dbReference type="GO" id="GO:0005886">
    <property type="term" value="C:plasma membrane"/>
    <property type="evidence" value="ECO:0007669"/>
    <property type="project" value="UniProtKB-SubCell"/>
</dbReference>
<organism evidence="8 9">
    <name type="scientific">Motilibacter rhizosphaerae</name>
    <dbReference type="NCBI Taxonomy" id="598652"/>
    <lineage>
        <taxon>Bacteria</taxon>
        <taxon>Bacillati</taxon>
        <taxon>Actinomycetota</taxon>
        <taxon>Actinomycetes</taxon>
        <taxon>Motilibacterales</taxon>
        <taxon>Motilibacteraceae</taxon>
        <taxon>Motilibacter</taxon>
    </lineage>
</organism>
<dbReference type="PANTHER" id="PTHR30250">
    <property type="entry name" value="PST FAMILY PREDICTED COLANIC ACID TRANSPORTER"/>
    <property type="match status" value="1"/>
</dbReference>
<evidence type="ECO:0000256" key="6">
    <source>
        <dbReference type="SAM" id="MobiDB-lite"/>
    </source>
</evidence>
<feature type="transmembrane region" description="Helical" evidence="7">
    <location>
        <begin position="335"/>
        <end position="358"/>
    </location>
</feature>
<feature type="transmembrane region" description="Helical" evidence="7">
    <location>
        <begin position="151"/>
        <end position="173"/>
    </location>
</feature>
<feature type="transmembrane region" description="Helical" evidence="7">
    <location>
        <begin position="35"/>
        <end position="55"/>
    </location>
</feature>
<feature type="transmembrane region" description="Helical" evidence="7">
    <location>
        <begin position="247"/>
        <end position="266"/>
    </location>
</feature>
<dbReference type="PANTHER" id="PTHR30250:SF11">
    <property type="entry name" value="O-ANTIGEN TRANSPORTER-RELATED"/>
    <property type="match status" value="1"/>
</dbReference>
<comment type="subcellular location">
    <subcellularLocation>
        <location evidence="1">Cell membrane</location>
        <topology evidence="1">Multi-pass membrane protein</topology>
    </subcellularLocation>
</comment>
<dbReference type="EMBL" id="SGXD01000001">
    <property type="protein sequence ID" value="RZS91283.1"/>
    <property type="molecule type" value="Genomic_DNA"/>
</dbReference>
<dbReference type="AlphaFoldDB" id="A0A4Q7NVJ9"/>
<feature type="transmembrane region" description="Helical" evidence="7">
    <location>
        <begin position="422"/>
        <end position="444"/>
    </location>
</feature>
<evidence type="ECO:0000256" key="2">
    <source>
        <dbReference type="ARBA" id="ARBA00022475"/>
    </source>
</evidence>
<keyword evidence="4 7" id="KW-1133">Transmembrane helix</keyword>
<evidence type="ECO:0000256" key="1">
    <source>
        <dbReference type="ARBA" id="ARBA00004651"/>
    </source>
</evidence>
<proteinExistence type="predicted"/>
<evidence type="ECO:0000313" key="9">
    <source>
        <dbReference type="Proteomes" id="UP000293638"/>
    </source>
</evidence>
<keyword evidence="9" id="KW-1185">Reference proteome</keyword>
<keyword evidence="5 7" id="KW-0472">Membrane</keyword>
<feature type="transmembrane region" description="Helical" evidence="7">
    <location>
        <begin position="116"/>
        <end position="139"/>
    </location>
</feature>
<sequence>MTAGAEDVPALADAPPGAGVAAGPGAPPRSDRSSLAANAMAYWFASGTTLVGSLVRGKVAAVVLGDRGLGVTGTLAVLTAFVVTLASLGLGIGGVKLISEARGRGDDEGAQRLVSFLVWVPVTVGTAAFLVTVPLSGWLSGLMLDKGGYGSYVVVTMLAVPFSLLASSFQLVLQGYERAGRLAVTSVATAVLVTLASVPLTTEFGLDGAIAATPLAAVVTAAVFVARDPWIARTALRLHRVAGAVRVQLWTLAAASVVASLMTYGADTIVRARASHVLGIPLNGLYQPVQMFSSVVMPQLVGALSLVLLPRLSYEFGAERREEVAAVLRGGARAAAVLAVTVSLMTMALAEVFVVVFFNTEFLPSAHVLAVQVAAEVPRFLAYVLGAAVVPAGLIRQWVGIGVVSTLARVGVAAGLMPSMHLYALALSVVVEWAVALALTTAVLWRAIGWRPGRDLVALVLAAAAVVALAVLVSLRAPWAPTLLLAATAVWLAAVGRREVALVAHALRLDRFRGASA</sequence>
<gene>
    <name evidence="8" type="ORF">EV189_0520</name>
</gene>
<feature type="transmembrane region" description="Helical" evidence="7">
    <location>
        <begin position="208"/>
        <end position="226"/>
    </location>
</feature>
<protein>
    <submittedName>
        <fullName evidence="8">O-antigen/teichoic acid export membrane protein</fullName>
    </submittedName>
</protein>
<evidence type="ECO:0000313" key="8">
    <source>
        <dbReference type="EMBL" id="RZS91283.1"/>
    </source>
</evidence>
<comment type="caution">
    <text evidence="8">The sequence shown here is derived from an EMBL/GenBank/DDBJ whole genome shotgun (WGS) entry which is preliminary data.</text>
</comment>
<feature type="region of interest" description="Disordered" evidence="6">
    <location>
        <begin position="1"/>
        <end position="29"/>
    </location>
</feature>
<evidence type="ECO:0000256" key="7">
    <source>
        <dbReference type="SAM" id="Phobius"/>
    </source>
</evidence>
<feature type="transmembrane region" description="Helical" evidence="7">
    <location>
        <begin position="479"/>
        <end position="496"/>
    </location>
</feature>
<dbReference type="InterPro" id="IPR050833">
    <property type="entry name" value="Poly_Biosynth_Transport"/>
</dbReference>
<evidence type="ECO:0000256" key="3">
    <source>
        <dbReference type="ARBA" id="ARBA00022692"/>
    </source>
</evidence>
<reference evidence="8 9" key="1">
    <citation type="submission" date="2019-02" db="EMBL/GenBank/DDBJ databases">
        <title>Genomic Encyclopedia of Type Strains, Phase IV (KMG-IV): sequencing the most valuable type-strain genomes for metagenomic binning, comparative biology and taxonomic classification.</title>
        <authorList>
            <person name="Goeker M."/>
        </authorList>
    </citation>
    <scope>NUCLEOTIDE SEQUENCE [LARGE SCALE GENOMIC DNA]</scope>
    <source>
        <strain evidence="8 9">DSM 45622</strain>
    </source>
</reference>
<evidence type="ECO:0000256" key="4">
    <source>
        <dbReference type="ARBA" id="ARBA00022989"/>
    </source>
</evidence>
<keyword evidence="2" id="KW-1003">Cell membrane</keyword>
<feature type="transmembrane region" description="Helical" evidence="7">
    <location>
        <begin position="370"/>
        <end position="391"/>
    </location>
</feature>
<feature type="transmembrane region" description="Helical" evidence="7">
    <location>
        <begin position="75"/>
        <end position="95"/>
    </location>
</feature>
<feature type="compositionally biased region" description="Low complexity" evidence="6">
    <location>
        <begin position="7"/>
        <end position="24"/>
    </location>
</feature>
<feature type="transmembrane region" description="Helical" evidence="7">
    <location>
        <begin position="182"/>
        <end position="202"/>
    </location>
</feature>
<feature type="transmembrane region" description="Helical" evidence="7">
    <location>
        <begin position="456"/>
        <end position="473"/>
    </location>
</feature>
<keyword evidence="3 7" id="KW-0812">Transmembrane</keyword>
<dbReference type="RefSeq" id="WP_130491369.1">
    <property type="nucleotide sequence ID" value="NZ_SGXD01000001.1"/>
</dbReference>
<name>A0A4Q7NVJ9_9ACTN</name>